<evidence type="ECO:0000256" key="1">
    <source>
        <dbReference type="ARBA" id="ARBA00022694"/>
    </source>
</evidence>
<dbReference type="RefSeq" id="XP_065671084.1">
    <property type="nucleotide sequence ID" value="XM_065815012.1"/>
</dbReference>
<keyword evidence="3" id="KW-1185">Reference proteome</keyword>
<sequence length="101" mass="11463">MGKKKNVDNSVTLLVHLELEDATQLTQFEYECAILSALDSLHGQIGSAINFDIESYDQGFAKLTLNKSDMIKFWSALSLYGYYEGKRCAFRVAYDCQKVNH</sequence>
<evidence type="ECO:0000313" key="3">
    <source>
        <dbReference type="Proteomes" id="UP001652625"/>
    </source>
</evidence>
<evidence type="ECO:0000259" key="2">
    <source>
        <dbReference type="Pfam" id="PF20976"/>
    </source>
</evidence>
<organism evidence="3 4">
    <name type="scientific">Hydra vulgaris</name>
    <name type="common">Hydra</name>
    <name type="synonym">Hydra attenuata</name>
    <dbReference type="NCBI Taxonomy" id="6087"/>
    <lineage>
        <taxon>Eukaryota</taxon>
        <taxon>Metazoa</taxon>
        <taxon>Cnidaria</taxon>
        <taxon>Hydrozoa</taxon>
        <taxon>Hydroidolina</taxon>
        <taxon>Anthoathecata</taxon>
        <taxon>Aplanulata</taxon>
        <taxon>Hydridae</taxon>
        <taxon>Hydra</taxon>
    </lineage>
</organism>
<dbReference type="InterPro" id="IPR038085">
    <property type="entry name" value="Rnp2-like_sf"/>
</dbReference>
<dbReference type="InterPro" id="IPR049128">
    <property type="entry name" value="Pop8-like_dom"/>
</dbReference>
<dbReference type="GeneID" id="105844784"/>
<feature type="domain" description="Ribonucleases P/MRP subunit Pop8-like" evidence="2">
    <location>
        <begin position="20"/>
        <end position="80"/>
    </location>
</feature>
<dbReference type="Proteomes" id="UP001652625">
    <property type="component" value="Chromosome 13"/>
</dbReference>
<reference evidence="4" key="1">
    <citation type="submission" date="2025-08" db="UniProtKB">
        <authorList>
            <consortium name="RefSeq"/>
        </authorList>
    </citation>
    <scope>IDENTIFICATION</scope>
</reference>
<dbReference type="PANTHER" id="PTHR15441:SF1">
    <property type="entry name" value="RIBONUCLEASE P PROTEIN SUBUNIT P14"/>
    <property type="match status" value="1"/>
</dbReference>
<accession>A0ABM4D9T3</accession>
<dbReference type="SUPFAM" id="SSF160350">
    <property type="entry name" value="Rnp2-like"/>
    <property type="match status" value="1"/>
</dbReference>
<keyword evidence="1" id="KW-0819">tRNA processing</keyword>
<dbReference type="PANTHER" id="PTHR15441">
    <property type="entry name" value="RIBONUCLEASE P PROTEIN SUBUNIT P14"/>
    <property type="match status" value="1"/>
</dbReference>
<gene>
    <name evidence="4" type="primary">LOC105844784</name>
</gene>
<proteinExistence type="predicted"/>
<name>A0ABM4D9T3_HYDVU</name>
<evidence type="ECO:0000313" key="4">
    <source>
        <dbReference type="RefSeq" id="XP_065671084.1"/>
    </source>
</evidence>
<protein>
    <submittedName>
        <fullName evidence="4">Ribonuclease P protein subunit p14</fullName>
    </submittedName>
</protein>
<dbReference type="Pfam" id="PF20976">
    <property type="entry name" value="Pop8"/>
    <property type="match status" value="1"/>
</dbReference>